<evidence type="ECO:0000256" key="2">
    <source>
        <dbReference type="SAM" id="SignalP"/>
    </source>
</evidence>
<dbReference type="EMBL" id="CP002343">
    <property type="protein sequence ID" value="ADU47464.1"/>
    <property type="molecule type" value="Genomic_DNA"/>
</dbReference>
<reference evidence="3 4" key="1">
    <citation type="journal article" date="2010" name="Stand. Genomic Sci.">
        <title>Complete genome sequence of Intrasporangium calvum type strain (7 KIP).</title>
        <authorList>
            <person name="Del Rio T.G."/>
            <person name="Chertkov O."/>
            <person name="Yasawong M."/>
            <person name="Lucas S."/>
            <person name="Deshpande S."/>
            <person name="Cheng J.F."/>
            <person name="Detter C."/>
            <person name="Tapia R."/>
            <person name="Han C."/>
            <person name="Goodwin L."/>
            <person name="Pitluck S."/>
            <person name="Liolios K."/>
            <person name="Ivanova N."/>
            <person name="Mavromatis K."/>
            <person name="Pati A."/>
            <person name="Chen A."/>
            <person name="Palaniappan K."/>
            <person name="Land M."/>
            <person name="Hauser L."/>
            <person name="Chang Y.J."/>
            <person name="Jeffries C.D."/>
            <person name="Rohde M."/>
            <person name="Pukall R."/>
            <person name="Sikorski J."/>
            <person name="Goker M."/>
            <person name="Woyke T."/>
            <person name="Bristow J."/>
            <person name="Eisen J.A."/>
            <person name="Markowitz V."/>
            <person name="Hugenholtz P."/>
            <person name="Kyrpides N.C."/>
            <person name="Klenk H.P."/>
            <person name="Lapidus A."/>
        </authorList>
    </citation>
    <scope>NUCLEOTIDE SEQUENCE [LARGE SCALE GENOMIC DNA]</scope>
    <source>
        <strain evidence="4">ATCC 23552 / DSM 43043 / JCM 3097 / NBRC 12989 / 7 KIP</strain>
    </source>
</reference>
<dbReference type="Gene3D" id="2.50.20.20">
    <property type="match status" value="1"/>
</dbReference>
<evidence type="ECO:0008006" key="5">
    <source>
        <dbReference type="Google" id="ProtNLM"/>
    </source>
</evidence>
<evidence type="ECO:0000313" key="4">
    <source>
        <dbReference type="Proteomes" id="UP000008914"/>
    </source>
</evidence>
<keyword evidence="2" id="KW-0732">Signal</keyword>
<dbReference type="PROSITE" id="PS51257">
    <property type="entry name" value="PROKAR_LIPOPROTEIN"/>
    <property type="match status" value="1"/>
</dbReference>
<dbReference type="Proteomes" id="UP000008914">
    <property type="component" value="Chromosome"/>
</dbReference>
<name>E6SCQ9_INTC7</name>
<protein>
    <recommendedName>
        <fullName evidence="5">Lipoprotein</fullName>
    </recommendedName>
</protein>
<feature type="signal peptide" evidence="2">
    <location>
        <begin position="1"/>
        <end position="25"/>
    </location>
</feature>
<keyword evidence="4" id="KW-1185">Reference proteome</keyword>
<evidence type="ECO:0000313" key="3">
    <source>
        <dbReference type="EMBL" id="ADU47464.1"/>
    </source>
</evidence>
<dbReference type="AlphaFoldDB" id="E6SCQ9"/>
<dbReference type="HOGENOM" id="CLU_061390_3_0_11"/>
<proteinExistence type="predicted"/>
<dbReference type="RefSeq" id="WP_013491782.1">
    <property type="nucleotide sequence ID" value="NC_014830.1"/>
</dbReference>
<gene>
    <name evidence="3" type="ordered locus">Intca_0939</name>
</gene>
<feature type="region of interest" description="Disordered" evidence="1">
    <location>
        <begin position="30"/>
        <end position="52"/>
    </location>
</feature>
<dbReference type="KEGG" id="ica:Intca_0939"/>
<dbReference type="OrthoDB" id="4312411at2"/>
<sequence length="252" mass="25221">MTNRTSGPGRRIAHVAGAVALVLLAGCTSSTSPPEATTPPGTAATAAPTSPAPTVAAPAAAEILDRAKANAIRATSAAFTGRVEQGGVEMLVDFKGTSDGSASDITLTSGSAGTARVLSVGGAVYIQADAAFWKGQGVPSPFPAEKFVKVPAAAAQFSDEFSLNALVDEAFAAVTSAQLSDTVSSEVVNGVDTWVVTDARGAGEGALHVSKDRFEVVRFSGSSTSPGQLDFSSWNADLGITAPPSDQVVAPG</sequence>
<feature type="chain" id="PRO_5039043458" description="Lipoprotein" evidence="2">
    <location>
        <begin position="26"/>
        <end position="252"/>
    </location>
</feature>
<evidence type="ECO:0000256" key="1">
    <source>
        <dbReference type="SAM" id="MobiDB-lite"/>
    </source>
</evidence>
<accession>E6SCQ9</accession>
<organism evidence="3 4">
    <name type="scientific">Intrasporangium calvum (strain ATCC 23552 / DSM 43043 / JCM 3097 / NBRC 12989 / NCIMB 10167 / NRRL B-3866 / 7 KIP)</name>
    <dbReference type="NCBI Taxonomy" id="710696"/>
    <lineage>
        <taxon>Bacteria</taxon>
        <taxon>Bacillati</taxon>
        <taxon>Actinomycetota</taxon>
        <taxon>Actinomycetes</taxon>
        <taxon>Micrococcales</taxon>
        <taxon>Intrasporangiaceae</taxon>
        <taxon>Intrasporangium</taxon>
    </lineage>
</organism>